<evidence type="ECO:0000313" key="2">
    <source>
        <dbReference type="EMBL" id="MBC3943037.1"/>
    </source>
</evidence>
<feature type="transmembrane region" description="Helical" evidence="1">
    <location>
        <begin position="86"/>
        <end position="103"/>
    </location>
</feature>
<gene>
    <name evidence="2" type="ORF">H8S47_15280</name>
</gene>
<feature type="transmembrane region" description="Helical" evidence="1">
    <location>
        <begin position="276"/>
        <end position="295"/>
    </location>
</feature>
<keyword evidence="1" id="KW-0472">Membrane</keyword>
<organism evidence="2 3">
    <name type="scientific">Sphingomonas albertensis</name>
    <dbReference type="NCBI Taxonomy" id="2762591"/>
    <lineage>
        <taxon>Bacteria</taxon>
        <taxon>Pseudomonadati</taxon>
        <taxon>Pseudomonadota</taxon>
        <taxon>Alphaproteobacteria</taxon>
        <taxon>Sphingomonadales</taxon>
        <taxon>Sphingomonadaceae</taxon>
        <taxon>Sphingomonas</taxon>
    </lineage>
</organism>
<dbReference type="EMBL" id="JACONT010000038">
    <property type="protein sequence ID" value="MBC3943037.1"/>
    <property type="molecule type" value="Genomic_DNA"/>
</dbReference>
<sequence>MVTQALELTGPKPSSPYALPMHLSRTSWQLPPVALTLAIAALAHAALWSFRAEDVDTFLIPWFDHIRSTGVIDAFATPFSNYTPPYLYLLALVTPLGAVLPGLTVLKLLSMLGTASLAGALWRLFSALDAPSPQRAAALVLILPSTLLNAPLLAQCDAMWAAACVMALAMAVERRHASMLAWLGLAIAFKLQAAFFGPFVIALLLNRRVGVHLWLIAPATAFATLLPAWAAGWPIADLLTIYVRQTGHFDLLSLNAPNPWIIVQALPVLQDLPLQGLAMAIAIGGSVAYIAWLASRRVGPDLILPAALLAPLLLVGTLPRMHERYFFLADILAFALAVTMRNRAGWSIAALVQIGSSLAILGYVFDTQALSMLGAVAMIVATCRTAKLATRSIDNRTAETSSPIPRAAIARPATTGGEVFSASA</sequence>
<feature type="transmembrane region" description="Helical" evidence="1">
    <location>
        <begin position="30"/>
        <end position="50"/>
    </location>
</feature>
<keyword evidence="1" id="KW-1133">Transmembrane helix</keyword>
<protein>
    <recommendedName>
        <fullName evidence="4">DUF2029 domain-containing protein</fullName>
    </recommendedName>
</protein>
<keyword evidence="1" id="KW-0812">Transmembrane</keyword>
<keyword evidence="3" id="KW-1185">Reference proteome</keyword>
<accession>A0ABR7ARY0</accession>
<feature type="transmembrane region" description="Helical" evidence="1">
    <location>
        <begin position="302"/>
        <end position="319"/>
    </location>
</feature>
<name>A0ABR7ARY0_9SPHN</name>
<feature type="transmembrane region" description="Helical" evidence="1">
    <location>
        <begin position="179"/>
        <end position="205"/>
    </location>
</feature>
<feature type="transmembrane region" description="Helical" evidence="1">
    <location>
        <begin position="211"/>
        <end position="230"/>
    </location>
</feature>
<feature type="transmembrane region" description="Helical" evidence="1">
    <location>
        <begin position="348"/>
        <end position="365"/>
    </location>
</feature>
<proteinExistence type="predicted"/>
<dbReference type="Proteomes" id="UP000597613">
    <property type="component" value="Unassembled WGS sequence"/>
</dbReference>
<comment type="caution">
    <text evidence="2">The sequence shown here is derived from an EMBL/GenBank/DDBJ whole genome shotgun (WGS) entry which is preliminary data.</text>
</comment>
<dbReference type="RefSeq" id="WP_187504659.1">
    <property type="nucleotide sequence ID" value="NZ_CP162536.1"/>
</dbReference>
<evidence type="ECO:0008006" key="4">
    <source>
        <dbReference type="Google" id="ProtNLM"/>
    </source>
</evidence>
<evidence type="ECO:0000256" key="1">
    <source>
        <dbReference type="SAM" id="Phobius"/>
    </source>
</evidence>
<reference evidence="2 3" key="1">
    <citation type="submission" date="2020-08" db="EMBL/GenBank/DDBJ databases">
        <title>Putative novel bacterial strains isolated from necrotic wheat leaf tissues caused by Xanthomonas translucens.</title>
        <authorList>
            <person name="Tambong J.T."/>
        </authorList>
    </citation>
    <scope>NUCLEOTIDE SEQUENCE [LARGE SCALE GENOMIC DNA]</scope>
    <source>
        <strain evidence="3">DOAB 1063</strain>
    </source>
</reference>
<evidence type="ECO:0000313" key="3">
    <source>
        <dbReference type="Proteomes" id="UP000597613"/>
    </source>
</evidence>